<sequence>MLTFPPMDAGPRFFTVEEANALVTSLELEFGRVARVRAELGPLIDSLGGADAAVELLQEDGEAPPGREADTERLRALAGEITAAVERVNELGCLVKDIDQGLVDFYALMDGEPVFLCWQFGEPAVSHWHGLEEGFAGRQPIEGVTVRPPPFMN</sequence>
<name>A0ABM7WZT2_9BACT</name>
<evidence type="ECO:0000313" key="1">
    <source>
        <dbReference type="EMBL" id="BDG04964.1"/>
    </source>
</evidence>
<accession>A0ABM7WZT2</accession>
<dbReference type="InterPro" id="IPR018699">
    <property type="entry name" value="DUF2203"/>
</dbReference>
<proteinExistence type="predicted"/>
<dbReference type="EMBL" id="AP025591">
    <property type="protein sequence ID" value="BDG04964.1"/>
    <property type="molecule type" value="Genomic_DNA"/>
</dbReference>
<evidence type="ECO:0008006" key="3">
    <source>
        <dbReference type="Google" id="ProtNLM"/>
    </source>
</evidence>
<dbReference type="Pfam" id="PF09969">
    <property type="entry name" value="DUF2203"/>
    <property type="match status" value="1"/>
</dbReference>
<keyword evidence="2" id="KW-1185">Reference proteome</keyword>
<gene>
    <name evidence="1" type="ORF">AMOR_39600</name>
</gene>
<organism evidence="1 2">
    <name type="scientific">Anaeromyxobacter oryzae</name>
    <dbReference type="NCBI Taxonomy" id="2918170"/>
    <lineage>
        <taxon>Bacteria</taxon>
        <taxon>Pseudomonadati</taxon>
        <taxon>Myxococcota</taxon>
        <taxon>Myxococcia</taxon>
        <taxon>Myxococcales</taxon>
        <taxon>Cystobacterineae</taxon>
        <taxon>Anaeromyxobacteraceae</taxon>
        <taxon>Anaeromyxobacter</taxon>
    </lineage>
</organism>
<evidence type="ECO:0000313" key="2">
    <source>
        <dbReference type="Proteomes" id="UP001162891"/>
    </source>
</evidence>
<reference evidence="2" key="1">
    <citation type="journal article" date="2022" name="Int. J. Syst. Evol. Microbiol.">
        <title>Anaeromyxobacter oryzae sp. nov., Anaeromyxobacter diazotrophicus sp. nov. and Anaeromyxobacter paludicola sp. nov., isolated from paddy soils.</title>
        <authorList>
            <person name="Itoh H."/>
            <person name="Xu Z."/>
            <person name="Mise K."/>
            <person name="Masuda Y."/>
            <person name="Ushijima N."/>
            <person name="Hayakawa C."/>
            <person name="Shiratori Y."/>
            <person name="Senoo K."/>
        </authorList>
    </citation>
    <scope>NUCLEOTIDE SEQUENCE [LARGE SCALE GENOMIC DNA]</scope>
    <source>
        <strain evidence="2">Red232</strain>
    </source>
</reference>
<dbReference type="PIRSF" id="PIRSF016498">
    <property type="entry name" value="UCP016498"/>
    <property type="match status" value="1"/>
</dbReference>
<dbReference type="Proteomes" id="UP001162891">
    <property type="component" value="Chromosome"/>
</dbReference>
<protein>
    <recommendedName>
        <fullName evidence="3">DUF2203 domain-containing protein</fullName>
    </recommendedName>
</protein>